<dbReference type="InterPro" id="IPR025302">
    <property type="entry name" value="DrrA1/2-like_C"/>
</dbReference>
<dbReference type="SMART" id="SM00382">
    <property type="entry name" value="AAA"/>
    <property type="match status" value="1"/>
</dbReference>
<sequence>MAVIVVQDLVKRFNDLVAVAGVTFNVEEGEIFGFLGPNGAGKSTTIKMLCTLLKPTSGRVTLAGFDVARQPDAVRRAIGLVFQDNSLDDRLTAEENLRFHGLLYGLSRSTIKERMDEVLAMVDLAGRRRDIVRTFSGGMRRRLEIARGFLHHPKVLFLDEPTVGLDPQTRSAIWQHIHRLRREKNITIFMTTHYMDEAENCDRIAIIDHGRIQALDTPDNLKRRLGGDVVTMMTVDDSRLQQEIAARYGIKVIKDEEGLRLQVDDGATFIPRVAADFRGQINSIHLRRPTLDDVFLSLTGRAIREDKVSSAELMRLNRRHGRRRH</sequence>
<keyword evidence="3" id="KW-1003">Cell membrane</keyword>
<dbReference type="PANTHER" id="PTHR43582:SF2">
    <property type="entry name" value="LINEARMYCIN RESISTANCE ATP-BINDING PROTEIN LNRL"/>
    <property type="match status" value="1"/>
</dbReference>
<evidence type="ECO:0000313" key="10">
    <source>
        <dbReference type="EMBL" id="KYH33524.1"/>
    </source>
</evidence>
<keyword evidence="10" id="KW-0378">Hydrolase</keyword>
<protein>
    <submittedName>
        <fullName evidence="10">Daunorubicin/doxorubicin resistance ATP-binding protein DrrA</fullName>
        <ecNumber evidence="10">3.6.3.-</ecNumber>
    </submittedName>
</protein>
<dbReference type="SUPFAM" id="SSF52540">
    <property type="entry name" value="P-loop containing nucleoside triphosphate hydrolases"/>
    <property type="match status" value="1"/>
</dbReference>
<comment type="caution">
    <text evidence="10">The sequence shown here is derived from an EMBL/GenBank/DDBJ whole genome shotgun (WGS) entry which is preliminary data.</text>
</comment>
<evidence type="ECO:0000256" key="8">
    <source>
        <dbReference type="ARBA" id="ARBA00049985"/>
    </source>
</evidence>
<proteinExistence type="inferred from homology"/>
<dbReference type="InterPro" id="IPR005894">
    <property type="entry name" value="DrrA"/>
</dbReference>
<evidence type="ECO:0000259" key="9">
    <source>
        <dbReference type="PROSITE" id="PS50893"/>
    </source>
</evidence>
<evidence type="ECO:0000256" key="2">
    <source>
        <dbReference type="ARBA" id="ARBA00022448"/>
    </source>
</evidence>
<dbReference type="InterPro" id="IPR027417">
    <property type="entry name" value="P-loop_NTPase"/>
</dbReference>
<evidence type="ECO:0000256" key="6">
    <source>
        <dbReference type="ARBA" id="ARBA00022967"/>
    </source>
</evidence>
<dbReference type="GO" id="GO:0005524">
    <property type="term" value="F:ATP binding"/>
    <property type="evidence" value="ECO:0007669"/>
    <property type="project" value="UniProtKB-KW"/>
</dbReference>
<dbReference type="AlphaFoldDB" id="A0A151B0U7"/>
<dbReference type="GO" id="GO:0016887">
    <property type="term" value="F:ATP hydrolysis activity"/>
    <property type="evidence" value="ECO:0007669"/>
    <property type="project" value="InterPro"/>
</dbReference>
<organism evidence="10 11">
    <name type="scientific">Moorella mulderi DSM 14980</name>
    <dbReference type="NCBI Taxonomy" id="1122241"/>
    <lineage>
        <taxon>Bacteria</taxon>
        <taxon>Bacillati</taxon>
        <taxon>Bacillota</taxon>
        <taxon>Clostridia</taxon>
        <taxon>Neomoorellales</taxon>
        <taxon>Neomoorellaceae</taxon>
        <taxon>Neomoorella</taxon>
    </lineage>
</organism>
<name>A0A151B0U7_9FIRM</name>
<dbReference type="Pfam" id="PF00005">
    <property type="entry name" value="ABC_tran"/>
    <property type="match status" value="1"/>
</dbReference>
<keyword evidence="4" id="KW-0547">Nucleotide-binding</keyword>
<dbReference type="PATRIC" id="fig|1122241.3.peg.246"/>
<keyword evidence="5 10" id="KW-0067">ATP-binding</keyword>
<dbReference type="Gene3D" id="3.40.50.300">
    <property type="entry name" value="P-loop containing nucleotide triphosphate hydrolases"/>
    <property type="match status" value="1"/>
</dbReference>
<dbReference type="Pfam" id="PF13732">
    <property type="entry name" value="DrrA1-3_C"/>
    <property type="match status" value="1"/>
</dbReference>
<accession>A0A151B0U7</accession>
<dbReference type="NCBIfam" id="TIGR01188">
    <property type="entry name" value="drrA"/>
    <property type="match status" value="1"/>
</dbReference>
<dbReference type="EC" id="3.6.3.-" evidence="10"/>
<dbReference type="PROSITE" id="PS50893">
    <property type="entry name" value="ABC_TRANSPORTER_2"/>
    <property type="match status" value="1"/>
</dbReference>
<dbReference type="InterPro" id="IPR003593">
    <property type="entry name" value="AAA+_ATPase"/>
</dbReference>
<evidence type="ECO:0000256" key="7">
    <source>
        <dbReference type="ARBA" id="ARBA00023136"/>
    </source>
</evidence>
<feature type="domain" description="ABC transporter" evidence="9">
    <location>
        <begin position="4"/>
        <end position="234"/>
    </location>
</feature>
<dbReference type="RefSeq" id="WP_062280460.1">
    <property type="nucleotide sequence ID" value="NZ_LTBC01000001.1"/>
</dbReference>
<dbReference type="PANTHER" id="PTHR43582">
    <property type="entry name" value="LINEARMYCIN RESISTANCE ATP-BINDING PROTEIN LNRL"/>
    <property type="match status" value="1"/>
</dbReference>
<evidence type="ECO:0000256" key="4">
    <source>
        <dbReference type="ARBA" id="ARBA00022741"/>
    </source>
</evidence>
<dbReference type="InterPro" id="IPR003439">
    <property type="entry name" value="ABC_transporter-like_ATP-bd"/>
</dbReference>
<dbReference type="PROSITE" id="PS00211">
    <property type="entry name" value="ABC_TRANSPORTER_1"/>
    <property type="match status" value="1"/>
</dbReference>
<dbReference type="FunFam" id="3.40.50.300:FF:000589">
    <property type="entry name" value="ABC transporter, ATP-binding subunit"/>
    <property type="match status" value="1"/>
</dbReference>
<evidence type="ECO:0000256" key="3">
    <source>
        <dbReference type="ARBA" id="ARBA00022475"/>
    </source>
</evidence>
<keyword evidence="2" id="KW-0813">Transport</keyword>
<dbReference type="OrthoDB" id="9804819at2"/>
<evidence type="ECO:0000256" key="5">
    <source>
        <dbReference type="ARBA" id="ARBA00022840"/>
    </source>
</evidence>
<dbReference type="EMBL" id="LTBC01000001">
    <property type="protein sequence ID" value="KYH33524.1"/>
    <property type="molecule type" value="Genomic_DNA"/>
</dbReference>
<reference evidence="10 11" key="1">
    <citation type="submission" date="2016-02" db="EMBL/GenBank/DDBJ databases">
        <title>Genome sequence of Moorella mulderi DSM 14980.</title>
        <authorList>
            <person name="Poehlein A."/>
            <person name="Daniel R."/>
        </authorList>
    </citation>
    <scope>NUCLEOTIDE SEQUENCE [LARGE SCALE GENOMIC DNA]</scope>
    <source>
        <strain evidence="10 11">DSM 14980</strain>
    </source>
</reference>
<evidence type="ECO:0000313" key="11">
    <source>
        <dbReference type="Proteomes" id="UP000075670"/>
    </source>
</evidence>
<evidence type="ECO:0000256" key="1">
    <source>
        <dbReference type="ARBA" id="ARBA00004413"/>
    </source>
</evidence>
<keyword evidence="11" id="KW-1185">Reference proteome</keyword>
<comment type="subcellular location">
    <subcellularLocation>
        <location evidence="1">Cell membrane</location>
        <topology evidence="1">Peripheral membrane protein</topology>
        <orientation evidence="1">Cytoplasmic side</orientation>
    </subcellularLocation>
</comment>
<comment type="similarity">
    <text evidence="8">Belongs to the ABC transporter superfamily. Drug exporter-1 (DrugE1) (TC 3.A.1.105) family.</text>
</comment>
<dbReference type="GO" id="GO:0043215">
    <property type="term" value="P:daunorubicin transport"/>
    <property type="evidence" value="ECO:0007669"/>
    <property type="project" value="InterPro"/>
</dbReference>
<dbReference type="GO" id="GO:0005886">
    <property type="term" value="C:plasma membrane"/>
    <property type="evidence" value="ECO:0007669"/>
    <property type="project" value="UniProtKB-SubCell"/>
</dbReference>
<dbReference type="InterPro" id="IPR017871">
    <property type="entry name" value="ABC_transporter-like_CS"/>
</dbReference>
<dbReference type="Proteomes" id="UP000075670">
    <property type="component" value="Unassembled WGS sequence"/>
</dbReference>
<gene>
    <name evidence="10" type="primary">drrA_1</name>
    <name evidence="10" type="ORF">MOMUL_02250</name>
</gene>
<dbReference type="GO" id="GO:1900753">
    <property type="term" value="P:doxorubicin transport"/>
    <property type="evidence" value="ECO:0007669"/>
    <property type="project" value="InterPro"/>
</dbReference>
<keyword evidence="7" id="KW-0472">Membrane</keyword>
<keyword evidence="6" id="KW-1278">Translocase</keyword>